<dbReference type="GO" id="GO:0005737">
    <property type="term" value="C:cytoplasm"/>
    <property type="evidence" value="ECO:0007669"/>
    <property type="project" value="TreeGrafter"/>
</dbReference>
<dbReference type="EC" id="3.2.1.18" evidence="3"/>
<organism evidence="8">
    <name type="scientific">Aquarana catesbeiana</name>
    <name type="common">American bullfrog</name>
    <name type="synonym">Rana catesbeiana</name>
    <dbReference type="NCBI Taxonomy" id="8400"/>
    <lineage>
        <taxon>Eukaryota</taxon>
        <taxon>Metazoa</taxon>
        <taxon>Chordata</taxon>
        <taxon>Craniata</taxon>
        <taxon>Vertebrata</taxon>
        <taxon>Euteleostomi</taxon>
        <taxon>Amphibia</taxon>
        <taxon>Batrachia</taxon>
        <taxon>Anura</taxon>
        <taxon>Neobatrachia</taxon>
        <taxon>Ranoidea</taxon>
        <taxon>Ranidae</taxon>
        <taxon>Aquarana</taxon>
    </lineage>
</organism>
<dbReference type="InterPro" id="IPR026856">
    <property type="entry name" value="Sialidase_fam"/>
</dbReference>
<comment type="similarity">
    <text evidence="2">Belongs to the glycosyl hydrolase 33 family.</text>
</comment>
<protein>
    <recommendedName>
        <fullName evidence="3">exo-alpha-sialidase</fullName>
        <ecNumber evidence="3">3.2.1.18</ecNumber>
    </recommendedName>
</protein>
<dbReference type="InterPro" id="IPR011040">
    <property type="entry name" value="Sialidase"/>
</dbReference>
<keyword evidence="4" id="KW-0443">Lipid metabolism</keyword>
<dbReference type="InterPro" id="IPR036278">
    <property type="entry name" value="Sialidase_sf"/>
</dbReference>
<dbReference type="GO" id="GO:0009313">
    <property type="term" value="P:oligosaccharide catabolic process"/>
    <property type="evidence" value="ECO:0007669"/>
    <property type="project" value="TreeGrafter"/>
</dbReference>
<dbReference type="GO" id="GO:0004308">
    <property type="term" value="F:exo-alpha-sialidase activity"/>
    <property type="evidence" value="ECO:0007669"/>
    <property type="project" value="UniProtKB-EC"/>
</dbReference>
<name>A0A2G9RCI0_AQUCT</name>
<evidence type="ECO:0000313" key="8">
    <source>
        <dbReference type="EMBL" id="PIO25485.1"/>
    </source>
</evidence>
<dbReference type="CDD" id="cd15482">
    <property type="entry name" value="Sialidase_non-viral"/>
    <property type="match status" value="1"/>
</dbReference>
<sequence>MKATQPERTTLFKKELNGSVFRTPSLIYIKEENTFLAFAEKRRGEDEAMADFLVMRRGIYKTGYVTWEGTQTLHDLCPKNHRMMNPCPVYDETNQVLFLFFNSIPSGMTEKRMRKWGNSCKLCYVTSKDCGKTWSSVTNITEVLNDIDNMATFFLSPGHGIQTDSGMMVVPAYMYVAKCWCIQYCCTKSHSFYLYSRDGGNRWNVSEKIDKFECSECQMAEIVCDGKQKMLYCNAQTPSKYRVEALTLNAGGEFKMADKSRKLKDTGDGGCSGSIVSFPGIGQPDEEESYWLLYSHPAKKDRRELGIFLNKSPLTSEAWSKPWVIHDGPAAYSDLAKCHEANTFAILFESGTVNAYEEINFCLFTVEDVLENINKKKSFFSRFKK</sequence>
<reference evidence="8" key="1">
    <citation type="submission" date="2017-08" db="EMBL/GenBank/DDBJ databases">
        <title>Assembly of the North American Bullfrog Genome.</title>
        <authorList>
            <person name="Warren R.L."/>
            <person name="Vandervalk B.P."/>
            <person name="Kucuk E."/>
            <person name="Birol I."/>
            <person name="Helbing C."/>
            <person name="Pandoh P."/>
            <person name="Behsaz B."/>
            <person name="Mohamadi H."/>
            <person name="Chu J."/>
            <person name="Jackman S."/>
            <person name="Hammond S.A."/>
            <person name="Veldhoen N."/>
            <person name="Kirk H."/>
            <person name="Zhao Y."/>
            <person name="Coope R."/>
            <person name="Pleasance S."/>
            <person name="Moore R."/>
            <person name="Holt R."/>
        </authorList>
    </citation>
    <scope>NUCLEOTIDE SEQUENCE</scope>
    <source>
        <strain evidence="8">Bruno</strain>
        <tissue evidence="8">Liver</tissue>
    </source>
</reference>
<dbReference type="AlphaFoldDB" id="A0A2G9RCI0"/>
<evidence type="ECO:0000256" key="1">
    <source>
        <dbReference type="ARBA" id="ARBA00000427"/>
    </source>
</evidence>
<dbReference type="OrthoDB" id="2739686at2759"/>
<evidence type="ECO:0000256" key="6">
    <source>
        <dbReference type="ARBA" id="ARBA00023295"/>
    </source>
</evidence>
<gene>
    <name evidence="8" type="ORF">AB205_0157480</name>
</gene>
<dbReference type="EMBL" id="KV947743">
    <property type="protein sequence ID" value="PIO25485.1"/>
    <property type="molecule type" value="Genomic_DNA"/>
</dbReference>
<dbReference type="PANTHER" id="PTHR10628">
    <property type="entry name" value="SIALIDASE"/>
    <property type="match status" value="1"/>
</dbReference>
<dbReference type="GO" id="GO:0016020">
    <property type="term" value="C:membrane"/>
    <property type="evidence" value="ECO:0007669"/>
    <property type="project" value="TreeGrafter"/>
</dbReference>
<keyword evidence="6" id="KW-0378">Hydrolase</keyword>
<dbReference type="GO" id="GO:0006689">
    <property type="term" value="P:ganglioside catabolic process"/>
    <property type="evidence" value="ECO:0007669"/>
    <property type="project" value="TreeGrafter"/>
</dbReference>
<dbReference type="Gene3D" id="2.120.10.10">
    <property type="match status" value="1"/>
</dbReference>
<evidence type="ECO:0000256" key="3">
    <source>
        <dbReference type="ARBA" id="ARBA00012733"/>
    </source>
</evidence>
<evidence type="ECO:0000256" key="2">
    <source>
        <dbReference type="ARBA" id="ARBA00009348"/>
    </source>
</evidence>
<dbReference type="FunFam" id="2.120.10.10:FF:000011">
    <property type="entry name" value="Sialidase 3b"/>
    <property type="match status" value="1"/>
</dbReference>
<comment type="catalytic activity">
    <reaction evidence="1">
        <text>Hydrolysis of alpha-(2-&gt;3)-, alpha-(2-&gt;6)-, alpha-(2-&gt;8)- glycosidic linkages of terminal sialic acid residues in oligosaccharides, glycoproteins, glycolipids, colominic acid and synthetic substrates.</text>
        <dbReference type="EC" id="3.2.1.18"/>
    </reaction>
</comment>
<dbReference type="SUPFAM" id="SSF50939">
    <property type="entry name" value="Sialidases"/>
    <property type="match status" value="1"/>
</dbReference>
<accession>A0A2G9RCI0</accession>
<evidence type="ECO:0000256" key="5">
    <source>
        <dbReference type="ARBA" id="ARBA00023277"/>
    </source>
</evidence>
<keyword evidence="4" id="KW-0442">Lipid degradation</keyword>
<dbReference type="PANTHER" id="PTHR10628:SF29">
    <property type="entry name" value="EXO-ALPHA-SIALIDASE"/>
    <property type="match status" value="1"/>
</dbReference>
<feature type="domain" description="Sialidase" evidence="7">
    <location>
        <begin position="34"/>
        <end position="340"/>
    </location>
</feature>
<dbReference type="Pfam" id="PF13088">
    <property type="entry name" value="BNR_2"/>
    <property type="match status" value="1"/>
</dbReference>
<keyword evidence="5" id="KW-0119">Carbohydrate metabolism</keyword>
<evidence type="ECO:0000256" key="4">
    <source>
        <dbReference type="ARBA" id="ARBA00022963"/>
    </source>
</evidence>
<evidence type="ECO:0000259" key="7">
    <source>
        <dbReference type="Pfam" id="PF13088"/>
    </source>
</evidence>
<proteinExistence type="inferred from homology"/>
<keyword evidence="6" id="KW-0326">Glycosidase</keyword>